<organism evidence="2 3">
    <name type="scientific">Microthlaspi erraticum</name>
    <dbReference type="NCBI Taxonomy" id="1685480"/>
    <lineage>
        <taxon>Eukaryota</taxon>
        <taxon>Viridiplantae</taxon>
        <taxon>Streptophyta</taxon>
        <taxon>Embryophyta</taxon>
        <taxon>Tracheophyta</taxon>
        <taxon>Spermatophyta</taxon>
        <taxon>Magnoliopsida</taxon>
        <taxon>eudicotyledons</taxon>
        <taxon>Gunneridae</taxon>
        <taxon>Pentapetalae</taxon>
        <taxon>rosids</taxon>
        <taxon>malvids</taxon>
        <taxon>Brassicales</taxon>
        <taxon>Brassicaceae</taxon>
        <taxon>Coluteocarpeae</taxon>
        <taxon>Microthlaspi</taxon>
    </lineage>
</organism>
<dbReference type="AlphaFoldDB" id="A0A6D2KLF7"/>
<evidence type="ECO:0000259" key="1">
    <source>
        <dbReference type="Pfam" id="PF07734"/>
    </source>
</evidence>
<dbReference type="Proteomes" id="UP000467841">
    <property type="component" value="Unassembled WGS sequence"/>
</dbReference>
<evidence type="ECO:0000313" key="2">
    <source>
        <dbReference type="EMBL" id="CAA7048428.1"/>
    </source>
</evidence>
<reference evidence="2" key="1">
    <citation type="submission" date="2020-01" db="EMBL/GenBank/DDBJ databases">
        <authorList>
            <person name="Mishra B."/>
        </authorList>
    </citation>
    <scope>NUCLEOTIDE SEQUENCE [LARGE SCALE GENOMIC DNA]</scope>
</reference>
<name>A0A6D2KLF7_9BRAS</name>
<dbReference type="SUPFAM" id="SSF81383">
    <property type="entry name" value="F-box domain"/>
    <property type="match status" value="1"/>
</dbReference>
<accession>A0A6D2KLF7</accession>
<dbReference type="Pfam" id="PF07734">
    <property type="entry name" value="FBA_1"/>
    <property type="match status" value="1"/>
</dbReference>
<protein>
    <recommendedName>
        <fullName evidence="1">F-box associated beta-propeller type 1 domain-containing protein</fullName>
    </recommendedName>
</protein>
<dbReference type="InterPro" id="IPR006527">
    <property type="entry name" value="F-box-assoc_dom_typ1"/>
</dbReference>
<feature type="domain" description="F-box associated beta-propeller type 1" evidence="1">
    <location>
        <begin position="80"/>
        <end position="219"/>
    </location>
</feature>
<comment type="caution">
    <text evidence="2">The sequence shown here is derived from an EMBL/GenBank/DDBJ whole genome shotgun (WGS) entry which is preliminary data.</text>
</comment>
<dbReference type="InterPro" id="IPR017451">
    <property type="entry name" value="F-box-assoc_interact_dom"/>
</dbReference>
<dbReference type="InterPro" id="IPR036047">
    <property type="entry name" value="F-box-like_dom_sf"/>
</dbReference>
<dbReference type="NCBIfam" id="TIGR01640">
    <property type="entry name" value="F_box_assoc_1"/>
    <property type="match status" value="1"/>
</dbReference>
<keyword evidence="3" id="KW-1185">Reference proteome</keyword>
<gene>
    <name evidence="2" type="ORF">MERR_LOCUS35663</name>
</gene>
<dbReference type="EMBL" id="CACVBM020001385">
    <property type="protein sequence ID" value="CAA7048428.1"/>
    <property type="molecule type" value="Genomic_DNA"/>
</dbReference>
<proteinExistence type="predicted"/>
<evidence type="ECO:0000313" key="3">
    <source>
        <dbReference type="Proteomes" id="UP000467841"/>
    </source>
</evidence>
<sequence>MTTEMLGDDLPRDLVEDEILTRVPATYLKGLGSTCKRWNLMFDGSRRFARKHSDEAAKQFMVLFLRRTLRICSVVVEEKSVPVPLPYQQRSYIDVTGLSVVKDEKLAVLLQQKHDSETEIWVTNKMETTQEVVSWSKVFAFHMSPGFQLFDHTKFLLDEEKKVVMLALCHLDFDDEDNIRDMIYIVGEDNEATQVDFGPAKEDKYQPDILYYFPSLVQIERAGGKRKRAEM</sequence>